<dbReference type="PANTHER" id="PTHR36927">
    <property type="entry name" value="BLR4337 PROTEIN"/>
    <property type="match status" value="1"/>
</dbReference>
<sequence length="572" mass="64330">MQSDINSTKSGTTSMEETSDINNNGCRCSCCSFRLTLWCLGLLGLMGIQVTIDKTVQEYLGQSVTSLMMILLVTGIYVGGSCRCTICTHRKQSSRSSDKRTEAFEEQDNTRSLDQEEGQKRSNLEIENLAAESTAESSKIAVTATSVTEVHAKDDGDDNDNDILIEEEDTPVPVTSSRLVFLDNLKSFLTFLVVTLHVNCAFGGCQDFWFLVVGESSQPPIFAELVRQSSMLLQGFFMPLFFFVSAYFVPNSFRNKRTTRDFIRGKRQRLYDPAIVLFLTVLPLTAALGHWVATPEQGFTYILTLGHLWFNIWLLTLHWVYSTLAEQPQQEKQLPFPSTYIRMTAALLFCGVLLLPFPALMGPVTFGGMPLLHGSVTCDLFLYAMGIMARNHEWLQGAPLADKMDISPWLLRGLVLLEASTMVILFYVYNVPSGQPIWALVVFFLVSGVYTVDMGLALVQLFQSVSWQRHNRYSRFFHKAAYTVYLIHPTVIVAVSAAYVHVFNVIVMEEDRMIVFDPTQKPKQLLEAVAPPGQGAEEYYAMGWCIVFCLSQLIVWPLSYGIAHLPYLNRIL</sequence>
<evidence type="ECO:0000259" key="3">
    <source>
        <dbReference type="Pfam" id="PF01757"/>
    </source>
</evidence>
<name>A0A9N8EA17_9STRA</name>
<feature type="transmembrane region" description="Helical" evidence="2">
    <location>
        <begin position="480"/>
        <end position="502"/>
    </location>
</feature>
<reference evidence="4" key="1">
    <citation type="submission" date="2020-06" db="EMBL/GenBank/DDBJ databases">
        <authorList>
            <consortium name="Plant Systems Biology data submission"/>
        </authorList>
    </citation>
    <scope>NUCLEOTIDE SEQUENCE</scope>
    <source>
        <strain evidence="4">D6</strain>
    </source>
</reference>
<dbReference type="OrthoDB" id="47878at2759"/>
<dbReference type="EMBL" id="CAICTM010000793">
    <property type="protein sequence ID" value="CAB9516600.1"/>
    <property type="molecule type" value="Genomic_DNA"/>
</dbReference>
<evidence type="ECO:0000313" key="5">
    <source>
        <dbReference type="Proteomes" id="UP001153069"/>
    </source>
</evidence>
<keyword evidence="4" id="KW-0012">Acyltransferase</keyword>
<evidence type="ECO:0000313" key="4">
    <source>
        <dbReference type="EMBL" id="CAB9516600.1"/>
    </source>
</evidence>
<accession>A0A9N8EA17</accession>
<feature type="transmembrane region" description="Helical" evidence="2">
    <location>
        <begin position="270"/>
        <end position="293"/>
    </location>
</feature>
<keyword evidence="2" id="KW-0472">Membrane</keyword>
<evidence type="ECO:0000256" key="2">
    <source>
        <dbReference type="SAM" id="Phobius"/>
    </source>
</evidence>
<feature type="transmembrane region" description="Helical" evidence="2">
    <location>
        <begin position="340"/>
        <end position="359"/>
    </location>
</feature>
<feature type="transmembrane region" description="Helical" evidence="2">
    <location>
        <begin position="409"/>
        <end position="429"/>
    </location>
</feature>
<feature type="domain" description="Acyltransferase 3" evidence="3">
    <location>
        <begin position="180"/>
        <end position="502"/>
    </location>
</feature>
<keyword evidence="5" id="KW-1185">Reference proteome</keyword>
<dbReference type="AlphaFoldDB" id="A0A9N8EA17"/>
<dbReference type="Pfam" id="PF01757">
    <property type="entry name" value="Acyl_transf_3"/>
    <property type="match status" value="1"/>
</dbReference>
<keyword evidence="2" id="KW-1133">Transmembrane helix</keyword>
<feature type="transmembrane region" description="Helical" evidence="2">
    <location>
        <begin position="231"/>
        <end position="249"/>
    </location>
</feature>
<feature type="transmembrane region" description="Helical" evidence="2">
    <location>
        <begin position="35"/>
        <end position="52"/>
    </location>
</feature>
<comment type="caution">
    <text evidence="4">The sequence shown here is derived from an EMBL/GenBank/DDBJ whole genome shotgun (WGS) entry which is preliminary data.</text>
</comment>
<feature type="region of interest" description="Disordered" evidence="1">
    <location>
        <begin position="1"/>
        <end position="20"/>
    </location>
</feature>
<keyword evidence="2" id="KW-0812">Transmembrane</keyword>
<feature type="transmembrane region" description="Helical" evidence="2">
    <location>
        <begin position="188"/>
        <end position="211"/>
    </location>
</feature>
<keyword evidence="4" id="KW-0808">Transferase</keyword>
<protein>
    <submittedName>
        <fullName evidence="4">Acyltransferase family</fullName>
    </submittedName>
</protein>
<gene>
    <name evidence="4" type="ORF">SEMRO_794_G203440.1</name>
</gene>
<evidence type="ECO:0000256" key="1">
    <source>
        <dbReference type="SAM" id="MobiDB-lite"/>
    </source>
</evidence>
<feature type="region of interest" description="Disordered" evidence="1">
    <location>
        <begin position="97"/>
        <end position="120"/>
    </location>
</feature>
<dbReference type="GO" id="GO:0016747">
    <property type="term" value="F:acyltransferase activity, transferring groups other than amino-acyl groups"/>
    <property type="evidence" value="ECO:0007669"/>
    <property type="project" value="InterPro"/>
</dbReference>
<feature type="transmembrane region" description="Helical" evidence="2">
    <location>
        <begin position="541"/>
        <end position="563"/>
    </location>
</feature>
<dbReference type="InterPro" id="IPR050623">
    <property type="entry name" value="Glucan_succinyl_AcylTrfase"/>
</dbReference>
<dbReference type="Proteomes" id="UP001153069">
    <property type="component" value="Unassembled WGS sequence"/>
</dbReference>
<dbReference type="InterPro" id="IPR002656">
    <property type="entry name" value="Acyl_transf_3_dom"/>
</dbReference>
<feature type="transmembrane region" description="Helical" evidence="2">
    <location>
        <begin position="435"/>
        <end position="459"/>
    </location>
</feature>
<feature type="transmembrane region" description="Helical" evidence="2">
    <location>
        <begin position="371"/>
        <end position="389"/>
    </location>
</feature>
<feature type="transmembrane region" description="Helical" evidence="2">
    <location>
        <begin position="299"/>
        <end position="320"/>
    </location>
</feature>
<organism evidence="4 5">
    <name type="scientific">Seminavis robusta</name>
    <dbReference type="NCBI Taxonomy" id="568900"/>
    <lineage>
        <taxon>Eukaryota</taxon>
        <taxon>Sar</taxon>
        <taxon>Stramenopiles</taxon>
        <taxon>Ochrophyta</taxon>
        <taxon>Bacillariophyta</taxon>
        <taxon>Bacillariophyceae</taxon>
        <taxon>Bacillariophycidae</taxon>
        <taxon>Naviculales</taxon>
        <taxon>Naviculaceae</taxon>
        <taxon>Seminavis</taxon>
    </lineage>
</organism>
<feature type="transmembrane region" description="Helical" evidence="2">
    <location>
        <begin position="64"/>
        <end position="86"/>
    </location>
</feature>
<proteinExistence type="predicted"/>